<organism evidence="3 4">
    <name type="scientific">Phytohabitans suffuscus</name>
    <dbReference type="NCBI Taxonomy" id="624315"/>
    <lineage>
        <taxon>Bacteria</taxon>
        <taxon>Bacillati</taxon>
        <taxon>Actinomycetota</taxon>
        <taxon>Actinomycetes</taxon>
        <taxon>Micromonosporales</taxon>
        <taxon>Micromonosporaceae</taxon>
    </lineage>
</organism>
<dbReference type="Gene3D" id="3.40.50.300">
    <property type="entry name" value="P-loop containing nucleotide triphosphate hydrolases"/>
    <property type="match status" value="1"/>
</dbReference>
<dbReference type="GO" id="GO:0043531">
    <property type="term" value="F:ADP binding"/>
    <property type="evidence" value="ECO:0007669"/>
    <property type="project" value="InterPro"/>
</dbReference>
<proteinExistence type="predicted"/>
<dbReference type="PRINTS" id="PR00364">
    <property type="entry name" value="DISEASERSIST"/>
</dbReference>
<dbReference type="Gene3D" id="1.25.40.10">
    <property type="entry name" value="Tetratricopeptide repeat domain"/>
    <property type="match status" value="1"/>
</dbReference>
<evidence type="ECO:0000259" key="2">
    <source>
        <dbReference type="Pfam" id="PF00931"/>
    </source>
</evidence>
<dbReference type="InterPro" id="IPR027417">
    <property type="entry name" value="P-loop_NTPase"/>
</dbReference>
<keyword evidence="1" id="KW-0812">Transmembrane</keyword>
<accession>A0A6F8YWD1</accession>
<dbReference type="Proteomes" id="UP000503011">
    <property type="component" value="Chromosome"/>
</dbReference>
<dbReference type="EMBL" id="AP022871">
    <property type="protein sequence ID" value="BCB90389.1"/>
    <property type="molecule type" value="Genomic_DNA"/>
</dbReference>
<keyword evidence="1" id="KW-1133">Transmembrane helix</keyword>
<dbReference type="AlphaFoldDB" id="A0A6F8YWD1"/>
<dbReference type="PANTHER" id="PTHR47691:SF3">
    <property type="entry name" value="HTH-TYPE TRANSCRIPTIONAL REGULATOR RV0890C-RELATED"/>
    <property type="match status" value="1"/>
</dbReference>
<evidence type="ECO:0000313" key="4">
    <source>
        <dbReference type="Proteomes" id="UP000503011"/>
    </source>
</evidence>
<dbReference type="InterPro" id="IPR002182">
    <property type="entry name" value="NB-ARC"/>
</dbReference>
<reference evidence="3 4" key="1">
    <citation type="submission" date="2020-03" db="EMBL/GenBank/DDBJ databases">
        <title>Whole genome shotgun sequence of Phytohabitans suffuscus NBRC 105367.</title>
        <authorList>
            <person name="Komaki H."/>
            <person name="Tamura T."/>
        </authorList>
    </citation>
    <scope>NUCLEOTIDE SEQUENCE [LARGE SCALE GENOMIC DNA]</scope>
    <source>
        <strain evidence="3 4">NBRC 105367</strain>
    </source>
</reference>
<feature type="domain" description="NB-ARC" evidence="2">
    <location>
        <begin position="120"/>
        <end position="267"/>
    </location>
</feature>
<dbReference type="InterPro" id="IPR019734">
    <property type="entry name" value="TPR_rpt"/>
</dbReference>
<dbReference type="Pfam" id="PF00931">
    <property type="entry name" value="NB-ARC"/>
    <property type="match status" value="1"/>
</dbReference>
<gene>
    <name evidence="3" type="ORF">Psuf_077020</name>
</gene>
<keyword evidence="1" id="KW-0472">Membrane</keyword>
<sequence length="790" mass="86105">MPAIRMIRSQQLRGVAITATPIVGGVLIAVLVNMITAGWSLPTFLALLALVAIGVAGGAWREAERARQSRSSAAQPAALPAEASQLPPDIVHFTGREDELARVRRMVHRAGRVRPTSVLVSTLSGKGGVGKTALALRIAHDLLPSFPDAQLYVDLRGVGGEPLAPADVLAGFLRALGVDEDAVPAGLTERQNLFRARLAGRRALVLLDNAASEAQVRPLLPGGPTCVVLVTSRRTLAALEADESFMIDLLSPADALALLTKIVGAARVDAEPAVAAEVVRLCDHLPLAVRIAGARLVARPHWMLADLAGRLRDEHRRLDELVAGDLAVRATFHLGYRGQGSAHREAFRLLGLLRSTDFPAWAAAAVLDVPVTDGEEILEDLCEARLVEIGGRTRSGTIRYRFHDLLRDFARERALSTDEPAVRTEAVARVLGGYLALAEAADTLLEPGLRNLGDGPAVRWRAGDEAFVGRNLAGDPHGWFMSERAALEAAVEVAWEYRLFELTWELAGIFAAFFAVRIYPKEWEKTHLLALKATNASNDLRGEAFIRRSLGRLYRYTGRWAEATASYEMALAIFQRTGETLWEGVTFRNLGDLFRDLDDLALAERNLNLCLDVFRRIGDRQWEAAGLISLGETLVKQGRAAEAGDCFERCLPIFKAGGHQWWQAVALVALGEARLGEDRLDASLAHLLAGLEIFTELDDQRRMSLTKVTLGTVYARRGRFREAADHLEGCLATFQRLGDRLWEARALEALAGVYEMRKMHVRAGELRREAAGVIDGIRPPASAAPSPLET</sequence>
<name>A0A6F8YWD1_9ACTN</name>
<dbReference type="PANTHER" id="PTHR47691">
    <property type="entry name" value="REGULATOR-RELATED"/>
    <property type="match status" value="1"/>
</dbReference>
<protein>
    <recommendedName>
        <fullName evidence="2">NB-ARC domain-containing protein</fullName>
    </recommendedName>
</protein>
<dbReference type="SMART" id="SM00028">
    <property type="entry name" value="TPR"/>
    <property type="match status" value="5"/>
</dbReference>
<dbReference type="Pfam" id="PF13424">
    <property type="entry name" value="TPR_12"/>
    <property type="match status" value="3"/>
</dbReference>
<keyword evidence="4" id="KW-1185">Reference proteome</keyword>
<reference evidence="3 4" key="2">
    <citation type="submission" date="2020-03" db="EMBL/GenBank/DDBJ databases">
        <authorList>
            <person name="Ichikawa N."/>
            <person name="Kimura A."/>
            <person name="Kitahashi Y."/>
            <person name="Uohara A."/>
        </authorList>
    </citation>
    <scope>NUCLEOTIDE SEQUENCE [LARGE SCALE GENOMIC DNA]</scope>
    <source>
        <strain evidence="3 4">NBRC 105367</strain>
    </source>
</reference>
<dbReference type="KEGG" id="psuu:Psuf_077020"/>
<evidence type="ECO:0000256" key="1">
    <source>
        <dbReference type="SAM" id="Phobius"/>
    </source>
</evidence>
<dbReference type="SUPFAM" id="SSF52540">
    <property type="entry name" value="P-loop containing nucleoside triphosphate hydrolases"/>
    <property type="match status" value="1"/>
</dbReference>
<feature type="transmembrane region" description="Helical" evidence="1">
    <location>
        <begin position="12"/>
        <end position="35"/>
    </location>
</feature>
<dbReference type="InterPro" id="IPR011990">
    <property type="entry name" value="TPR-like_helical_dom_sf"/>
</dbReference>
<feature type="transmembrane region" description="Helical" evidence="1">
    <location>
        <begin position="41"/>
        <end position="60"/>
    </location>
</feature>
<evidence type="ECO:0000313" key="3">
    <source>
        <dbReference type="EMBL" id="BCB90389.1"/>
    </source>
</evidence>
<dbReference type="SUPFAM" id="SSF48452">
    <property type="entry name" value="TPR-like"/>
    <property type="match status" value="2"/>
</dbReference>